<reference evidence="10 11" key="1">
    <citation type="journal article" date="2018" name="Gigascience">
        <title>Genomes of trombidid mites reveal novel predicted allergens and laterally-transferred genes associated with secondary metabolism.</title>
        <authorList>
            <person name="Dong X."/>
            <person name="Chaisiri K."/>
            <person name="Xia D."/>
            <person name="Armstrong S.D."/>
            <person name="Fang Y."/>
            <person name="Donnelly M.J."/>
            <person name="Kadowaki T."/>
            <person name="McGarry J.W."/>
            <person name="Darby A.C."/>
            <person name="Makepeace B.L."/>
        </authorList>
    </citation>
    <scope>NUCLEOTIDE SEQUENCE [LARGE SCALE GENOMIC DNA]</scope>
    <source>
        <strain evidence="10">UoL-UT</strain>
    </source>
</reference>
<keyword evidence="11" id="KW-1185">Reference proteome</keyword>
<evidence type="ECO:0000256" key="1">
    <source>
        <dbReference type="ARBA" id="ARBA00001947"/>
    </source>
</evidence>
<dbReference type="InterPro" id="IPR000718">
    <property type="entry name" value="Peptidase_M13"/>
</dbReference>
<keyword evidence="5" id="KW-0378">Hydrolase</keyword>
<dbReference type="VEuPathDB" id="VectorBase:LDEU010083"/>
<evidence type="ECO:0000259" key="8">
    <source>
        <dbReference type="Pfam" id="PF01431"/>
    </source>
</evidence>
<keyword evidence="6" id="KW-0862">Zinc</keyword>
<dbReference type="InterPro" id="IPR008753">
    <property type="entry name" value="Peptidase_M13_N"/>
</dbReference>
<evidence type="ECO:0000256" key="4">
    <source>
        <dbReference type="ARBA" id="ARBA00022723"/>
    </source>
</evidence>
<feature type="non-terminal residue" evidence="10">
    <location>
        <position position="1"/>
    </location>
</feature>
<dbReference type="GO" id="GO:0046872">
    <property type="term" value="F:metal ion binding"/>
    <property type="evidence" value="ECO:0007669"/>
    <property type="project" value="UniProtKB-KW"/>
</dbReference>
<dbReference type="GO" id="GO:0016485">
    <property type="term" value="P:protein processing"/>
    <property type="evidence" value="ECO:0007669"/>
    <property type="project" value="TreeGrafter"/>
</dbReference>
<protein>
    <submittedName>
        <fullName evidence="10">Membrane metallo-endopeptidase-like 1</fullName>
    </submittedName>
</protein>
<dbReference type="InterPro" id="IPR018497">
    <property type="entry name" value="Peptidase_M13_C"/>
</dbReference>
<evidence type="ECO:0000313" key="10">
    <source>
        <dbReference type="EMBL" id="RWS21957.1"/>
    </source>
</evidence>
<sequence length="534" mass="61937">LGQASLTLPDRKYYIEAWNNSAYNVYYETMVNTSIKMGASEETAKNEMKDVLEFETQLATISVPIEKQRDKSSQYNLFSKGELILKFKNVRIYNINHYLRLDQIIDSLSGNKIENDEIVNVAEPSFFEKLNELIPKTKKRTLANYIIWRFVLESLPHLSNNWKEIHFSLIGAISGNKVDTSRSEFCLQSVSEYLHIALSSLYIKSKLKKNRKIKREVRMEFKKTASKLVKELLITSKKEFSNIDWMEEETKQKALEKLNAFISLTAYPQQFLKTKKVENYFSEYKIVGEYYEDYFASQKFAVDKQSKKLRWKNKRNDWKEIPNVLNTNAYNEIGKNKFIILLGILQPGLFDGNSRNCMNVARIGSVISHEIFHSFDDEGRQYNKFGNLQNWWDNKTNATFFEKQECVIKQYSKYYVSDIDKYLNAINTQGENIADIAAAVLSYKTFKRLIKSGKCDLCEANKSKFNNDQLFWIYYAQTTSSNNFVKNILSDPHSPGEFRVVGPLSDNVDFSKSFNCGEATPMNPVNKCTNTGVL</sequence>
<evidence type="ECO:0000259" key="9">
    <source>
        <dbReference type="Pfam" id="PF05649"/>
    </source>
</evidence>
<evidence type="ECO:0000256" key="2">
    <source>
        <dbReference type="ARBA" id="ARBA00007357"/>
    </source>
</evidence>
<dbReference type="PROSITE" id="PS51885">
    <property type="entry name" value="NEPRILYSIN"/>
    <property type="match status" value="1"/>
</dbReference>
<dbReference type="Gene3D" id="3.40.390.10">
    <property type="entry name" value="Collagenase (Catalytic Domain)"/>
    <property type="match status" value="1"/>
</dbReference>
<keyword evidence="7" id="KW-0482">Metalloprotease</keyword>
<dbReference type="Pfam" id="PF01431">
    <property type="entry name" value="Peptidase_M13"/>
    <property type="match status" value="1"/>
</dbReference>
<name>A0A443S357_9ACAR</name>
<organism evidence="10 11">
    <name type="scientific">Leptotrombidium deliense</name>
    <dbReference type="NCBI Taxonomy" id="299467"/>
    <lineage>
        <taxon>Eukaryota</taxon>
        <taxon>Metazoa</taxon>
        <taxon>Ecdysozoa</taxon>
        <taxon>Arthropoda</taxon>
        <taxon>Chelicerata</taxon>
        <taxon>Arachnida</taxon>
        <taxon>Acari</taxon>
        <taxon>Acariformes</taxon>
        <taxon>Trombidiformes</taxon>
        <taxon>Prostigmata</taxon>
        <taxon>Anystina</taxon>
        <taxon>Parasitengona</taxon>
        <taxon>Trombiculoidea</taxon>
        <taxon>Trombiculidae</taxon>
        <taxon>Leptotrombidium</taxon>
    </lineage>
</organism>
<comment type="cofactor">
    <cofactor evidence="1">
        <name>Zn(2+)</name>
        <dbReference type="ChEBI" id="CHEBI:29105"/>
    </cofactor>
</comment>
<comment type="caution">
    <text evidence="10">The sequence shown here is derived from an EMBL/GenBank/DDBJ whole genome shotgun (WGS) entry which is preliminary data.</text>
</comment>
<feature type="domain" description="Peptidase M13 N-terminal" evidence="9">
    <location>
        <begin position="1"/>
        <end position="268"/>
    </location>
</feature>
<keyword evidence="4" id="KW-0479">Metal-binding</keyword>
<dbReference type="OrthoDB" id="6475849at2759"/>
<dbReference type="CDD" id="cd08662">
    <property type="entry name" value="M13"/>
    <property type="match status" value="1"/>
</dbReference>
<evidence type="ECO:0000256" key="5">
    <source>
        <dbReference type="ARBA" id="ARBA00022801"/>
    </source>
</evidence>
<dbReference type="Proteomes" id="UP000288716">
    <property type="component" value="Unassembled WGS sequence"/>
</dbReference>
<dbReference type="GO" id="GO:0004222">
    <property type="term" value="F:metalloendopeptidase activity"/>
    <property type="evidence" value="ECO:0007669"/>
    <property type="project" value="InterPro"/>
</dbReference>
<evidence type="ECO:0000256" key="7">
    <source>
        <dbReference type="ARBA" id="ARBA00023049"/>
    </source>
</evidence>
<evidence type="ECO:0000256" key="6">
    <source>
        <dbReference type="ARBA" id="ARBA00022833"/>
    </source>
</evidence>
<proteinExistence type="inferred from homology"/>
<keyword evidence="3" id="KW-0645">Protease</keyword>
<dbReference type="STRING" id="299467.A0A443S357"/>
<dbReference type="PANTHER" id="PTHR11733">
    <property type="entry name" value="ZINC METALLOPROTEASE FAMILY M13 NEPRILYSIN-RELATED"/>
    <property type="match status" value="1"/>
</dbReference>
<feature type="domain" description="Peptidase M13 C-terminal" evidence="8">
    <location>
        <begin position="328"/>
        <end position="528"/>
    </location>
</feature>
<evidence type="ECO:0000256" key="3">
    <source>
        <dbReference type="ARBA" id="ARBA00022670"/>
    </source>
</evidence>
<evidence type="ECO:0000313" key="11">
    <source>
        <dbReference type="Proteomes" id="UP000288716"/>
    </source>
</evidence>
<dbReference type="Pfam" id="PF05649">
    <property type="entry name" value="Peptidase_M13_N"/>
    <property type="match status" value="1"/>
</dbReference>
<dbReference type="GO" id="GO:0005886">
    <property type="term" value="C:plasma membrane"/>
    <property type="evidence" value="ECO:0007669"/>
    <property type="project" value="TreeGrafter"/>
</dbReference>
<gene>
    <name evidence="10" type="ORF">B4U80_10962</name>
</gene>
<dbReference type="PANTHER" id="PTHR11733:SF167">
    <property type="entry name" value="FI17812P1-RELATED"/>
    <property type="match status" value="1"/>
</dbReference>
<accession>A0A443S357</accession>
<dbReference type="EMBL" id="NCKV01010239">
    <property type="protein sequence ID" value="RWS21957.1"/>
    <property type="molecule type" value="Genomic_DNA"/>
</dbReference>
<dbReference type="SUPFAM" id="SSF55486">
    <property type="entry name" value="Metalloproteases ('zincins'), catalytic domain"/>
    <property type="match status" value="1"/>
</dbReference>
<comment type="similarity">
    <text evidence="2">Belongs to the peptidase M13 family.</text>
</comment>
<dbReference type="InterPro" id="IPR024079">
    <property type="entry name" value="MetalloPept_cat_dom_sf"/>
</dbReference>
<dbReference type="AlphaFoldDB" id="A0A443S357"/>